<keyword evidence="7" id="KW-1133">Transmembrane helix</keyword>
<dbReference type="Gene3D" id="3.90.1480.20">
    <property type="entry name" value="Glycosyl transferase family 29"/>
    <property type="match status" value="1"/>
</dbReference>
<keyword evidence="8" id="KW-0333">Golgi apparatus</keyword>
<comment type="similarity">
    <text evidence="2">Belongs to the glycosyltransferase 29 family.</text>
</comment>
<keyword evidence="6" id="KW-0735">Signal-anchor</keyword>
<evidence type="ECO:0000256" key="2">
    <source>
        <dbReference type="ARBA" id="ARBA00006003"/>
    </source>
</evidence>
<dbReference type="Proteomes" id="UP001444071">
    <property type="component" value="Unassembled WGS sequence"/>
</dbReference>
<dbReference type="InterPro" id="IPR051142">
    <property type="entry name" value="Glycosyltransferase_29"/>
</dbReference>
<evidence type="ECO:0000256" key="7">
    <source>
        <dbReference type="ARBA" id="ARBA00022989"/>
    </source>
</evidence>
<evidence type="ECO:0000256" key="5">
    <source>
        <dbReference type="ARBA" id="ARBA00022692"/>
    </source>
</evidence>
<comment type="subcellular location">
    <subcellularLocation>
        <location evidence="1">Golgi apparatus membrane</location>
        <topology evidence="1">Single-pass type II membrane protein</topology>
    </subcellularLocation>
</comment>
<evidence type="ECO:0000256" key="8">
    <source>
        <dbReference type="ARBA" id="ARBA00023034"/>
    </source>
</evidence>
<evidence type="ECO:0000313" key="11">
    <source>
        <dbReference type="EMBL" id="MEQ2264075.1"/>
    </source>
</evidence>
<keyword evidence="12" id="KW-1185">Reference proteome</keyword>
<dbReference type="PANTHER" id="PTHR13713:SF37">
    <property type="entry name" value="CMP-N-ACETYLNEURAMINATE-BETA-1,4-GALACTOSIDE ALPHA-2,3-SIALYLTRANSFERASE"/>
    <property type="match status" value="1"/>
</dbReference>
<protein>
    <submittedName>
        <fullName evidence="11">CMP-N-acetylneuraminate-beta-1,4-galactoside alpha-2,3-sialyltransferase</fullName>
    </submittedName>
</protein>
<keyword evidence="10" id="KW-0325">Glycoprotein</keyword>
<dbReference type="InterPro" id="IPR038578">
    <property type="entry name" value="GT29-like_sf"/>
</dbReference>
<keyword evidence="9" id="KW-0472">Membrane</keyword>
<evidence type="ECO:0000256" key="3">
    <source>
        <dbReference type="ARBA" id="ARBA00022676"/>
    </source>
</evidence>
<gene>
    <name evidence="11" type="primary">ST3GAL3_2</name>
    <name evidence="11" type="ORF">XENORESO_018610</name>
</gene>
<dbReference type="Pfam" id="PF00777">
    <property type="entry name" value="Glyco_transf_29"/>
    <property type="match status" value="1"/>
</dbReference>
<evidence type="ECO:0000313" key="12">
    <source>
        <dbReference type="Proteomes" id="UP001444071"/>
    </source>
</evidence>
<keyword evidence="5" id="KW-0812">Transmembrane</keyword>
<comment type="caution">
    <text evidence="11">The sequence shown here is derived from an EMBL/GenBank/DDBJ whole genome shotgun (WGS) entry which is preliminary data.</text>
</comment>
<proteinExistence type="inferred from homology"/>
<accession>A0ABV0W3P6</accession>
<feature type="non-terminal residue" evidence="11">
    <location>
        <position position="98"/>
    </location>
</feature>
<evidence type="ECO:0000256" key="4">
    <source>
        <dbReference type="ARBA" id="ARBA00022679"/>
    </source>
</evidence>
<keyword evidence="3" id="KW-0328">Glycosyltransferase</keyword>
<name>A0ABV0W3P6_9TELE</name>
<keyword evidence="4" id="KW-0808">Transferase</keyword>
<evidence type="ECO:0000256" key="10">
    <source>
        <dbReference type="ARBA" id="ARBA00023180"/>
    </source>
</evidence>
<evidence type="ECO:0000256" key="6">
    <source>
        <dbReference type="ARBA" id="ARBA00022968"/>
    </source>
</evidence>
<sequence>MSSSRASIQLNCKYRLNADYTHVCLAFVDRLNEAPVSGYKRDVGTKTTLRITYPEGAIQKPEIYEEDSLFVFSAFKPLDFKWLKQMVFKEKLTPKSHN</sequence>
<evidence type="ECO:0000256" key="9">
    <source>
        <dbReference type="ARBA" id="ARBA00023136"/>
    </source>
</evidence>
<dbReference type="InterPro" id="IPR001675">
    <property type="entry name" value="Glyco_trans_29"/>
</dbReference>
<organism evidence="11 12">
    <name type="scientific">Xenotaenia resolanae</name>
    <dbReference type="NCBI Taxonomy" id="208358"/>
    <lineage>
        <taxon>Eukaryota</taxon>
        <taxon>Metazoa</taxon>
        <taxon>Chordata</taxon>
        <taxon>Craniata</taxon>
        <taxon>Vertebrata</taxon>
        <taxon>Euteleostomi</taxon>
        <taxon>Actinopterygii</taxon>
        <taxon>Neopterygii</taxon>
        <taxon>Teleostei</taxon>
        <taxon>Neoteleostei</taxon>
        <taxon>Acanthomorphata</taxon>
        <taxon>Ovalentaria</taxon>
        <taxon>Atherinomorphae</taxon>
        <taxon>Cyprinodontiformes</taxon>
        <taxon>Goodeidae</taxon>
        <taxon>Xenotaenia</taxon>
    </lineage>
</organism>
<evidence type="ECO:0000256" key="1">
    <source>
        <dbReference type="ARBA" id="ARBA00004323"/>
    </source>
</evidence>
<reference evidence="11 12" key="1">
    <citation type="submission" date="2021-06" db="EMBL/GenBank/DDBJ databases">
        <authorList>
            <person name="Palmer J.M."/>
        </authorList>
    </citation>
    <scope>NUCLEOTIDE SEQUENCE [LARGE SCALE GENOMIC DNA]</scope>
    <source>
        <strain evidence="11 12">XR_2019</strain>
        <tissue evidence="11">Muscle</tissue>
    </source>
</reference>
<dbReference type="EMBL" id="JAHRIM010026634">
    <property type="protein sequence ID" value="MEQ2264075.1"/>
    <property type="molecule type" value="Genomic_DNA"/>
</dbReference>
<dbReference type="PANTHER" id="PTHR13713">
    <property type="entry name" value="SIALYLTRANSFERASE"/>
    <property type="match status" value="1"/>
</dbReference>